<dbReference type="SUPFAM" id="SSF110849">
    <property type="entry name" value="ParB/Sulfiredoxin"/>
    <property type="match status" value="1"/>
</dbReference>
<dbReference type="GO" id="GO:0045881">
    <property type="term" value="P:positive regulation of sporulation resulting in formation of a cellular spore"/>
    <property type="evidence" value="ECO:0007669"/>
    <property type="project" value="TreeGrafter"/>
</dbReference>
<name>A0A366HHD4_9BACT</name>
<evidence type="ECO:0000256" key="1">
    <source>
        <dbReference type="SAM" id="MobiDB-lite"/>
    </source>
</evidence>
<feature type="region of interest" description="Disordered" evidence="1">
    <location>
        <begin position="345"/>
        <end position="364"/>
    </location>
</feature>
<dbReference type="Proteomes" id="UP000253426">
    <property type="component" value="Unassembled WGS sequence"/>
</dbReference>
<evidence type="ECO:0000313" key="4">
    <source>
        <dbReference type="Proteomes" id="UP000253426"/>
    </source>
</evidence>
<dbReference type="InterPro" id="IPR050336">
    <property type="entry name" value="Chromosome_partition/occlusion"/>
</dbReference>
<accession>A0A366HHD4</accession>
<evidence type="ECO:0000259" key="2">
    <source>
        <dbReference type="SMART" id="SM00470"/>
    </source>
</evidence>
<dbReference type="AlphaFoldDB" id="A0A366HHD4"/>
<feature type="region of interest" description="Disordered" evidence="1">
    <location>
        <begin position="274"/>
        <end position="311"/>
    </location>
</feature>
<proteinExistence type="predicted"/>
<dbReference type="SMART" id="SM00470">
    <property type="entry name" value="ParB"/>
    <property type="match status" value="1"/>
</dbReference>
<comment type="caution">
    <text evidence="3">The sequence shown here is derived from an EMBL/GenBank/DDBJ whole genome shotgun (WGS) entry which is preliminary data.</text>
</comment>
<dbReference type="InterPro" id="IPR036086">
    <property type="entry name" value="ParB/Sulfiredoxin_sf"/>
</dbReference>
<protein>
    <submittedName>
        <fullName evidence="3">ParB-like chromosome segregation protein Spo0J</fullName>
    </submittedName>
</protein>
<dbReference type="Gene3D" id="3.90.1530.10">
    <property type="entry name" value="Conserved hypothetical protein from pyrococcus furiosus pfu- 392566-001, ParB domain"/>
    <property type="match status" value="1"/>
</dbReference>
<dbReference type="InterPro" id="IPR003115">
    <property type="entry name" value="ParB_N"/>
</dbReference>
<organism evidence="3 4">
    <name type="scientific">Roseimicrobium gellanilyticum</name>
    <dbReference type="NCBI Taxonomy" id="748857"/>
    <lineage>
        <taxon>Bacteria</taxon>
        <taxon>Pseudomonadati</taxon>
        <taxon>Verrucomicrobiota</taxon>
        <taxon>Verrucomicrobiia</taxon>
        <taxon>Verrucomicrobiales</taxon>
        <taxon>Verrucomicrobiaceae</taxon>
        <taxon>Roseimicrobium</taxon>
    </lineage>
</organism>
<dbReference type="PANTHER" id="PTHR33375:SF1">
    <property type="entry name" value="CHROMOSOME-PARTITIONING PROTEIN PARB-RELATED"/>
    <property type="match status" value="1"/>
</dbReference>
<reference evidence="3 4" key="1">
    <citation type="submission" date="2018-06" db="EMBL/GenBank/DDBJ databases">
        <title>Genomic Encyclopedia of Type Strains, Phase IV (KMG-IV): sequencing the most valuable type-strain genomes for metagenomic binning, comparative biology and taxonomic classification.</title>
        <authorList>
            <person name="Goeker M."/>
        </authorList>
    </citation>
    <scope>NUCLEOTIDE SEQUENCE [LARGE SCALE GENOMIC DNA]</scope>
    <source>
        <strain evidence="3 4">DSM 25532</strain>
    </source>
</reference>
<dbReference type="GO" id="GO:0005694">
    <property type="term" value="C:chromosome"/>
    <property type="evidence" value="ECO:0007669"/>
    <property type="project" value="TreeGrafter"/>
</dbReference>
<feature type="compositionally biased region" description="Acidic residues" evidence="1">
    <location>
        <begin position="355"/>
        <end position="364"/>
    </location>
</feature>
<sequence length="440" mass="48534">MMKAPSSSQRDPKHGRWRSQGEILATAVLETAMLAPMPWGGSYIQSQKQNFTTMKFSSSNIDEAVSGSEYKNISPAALIPHPFNAQLYGKTDADQGLEESVREHGIRTPIIIDSKNTIISGHRRHAAAVACGLESVPVIVIARTLTENEAHERILDGNQYRTKTTEQKLREYREYRRIESEKAKLRQSTNGPEGVKKFAPAEKGKARDIAAKKVDLSGVTAAMGLKVLDKADELRRDGAIDEADELLRILNEESIHAAGEVLKTKGLQPLRARTQVSDVEDEAEGPAQTDVSGEVEDEQGEPELPHFRMQGTARKQITTGKGLNLAELGSALKAVFDAPKPAPAPYIASSSQSEAVEEDRGTEDEVIPAPPLVEEDGEPEELARRKWDAKDLDQAIDLLDNITDGLRSLDTFPAERIQEWKEFGDYFFRTLKSLGVEIDI</sequence>
<dbReference type="GO" id="GO:0007059">
    <property type="term" value="P:chromosome segregation"/>
    <property type="evidence" value="ECO:0007669"/>
    <property type="project" value="TreeGrafter"/>
</dbReference>
<dbReference type="PANTHER" id="PTHR33375">
    <property type="entry name" value="CHROMOSOME-PARTITIONING PROTEIN PARB-RELATED"/>
    <property type="match status" value="1"/>
</dbReference>
<dbReference type="Pfam" id="PF02195">
    <property type="entry name" value="ParB_N"/>
    <property type="match status" value="1"/>
</dbReference>
<feature type="domain" description="ParB-like N-terminal" evidence="2">
    <location>
        <begin position="71"/>
        <end position="159"/>
    </location>
</feature>
<gene>
    <name evidence="3" type="ORF">DES53_107302</name>
</gene>
<dbReference type="OrthoDB" id="441802at2"/>
<dbReference type="EMBL" id="QNRR01000007">
    <property type="protein sequence ID" value="RBP41470.1"/>
    <property type="molecule type" value="Genomic_DNA"/>
</dbReference>
<evidence type="ECO:0000313" key="3">
    <source>
        <dbReference type="EMBL" id="RBP41470.1"/>
    </source>
</evidence>
<keyword evidence="4" id="KW-1185">Reference proteome</keyword>